<comment type="caution">
    <text evidence="8">The sequence shown here is derived from an EMBL/GenBank/DDBJ whole genome shotgun (WGS) entry which is preliminary data.</text>
</comment>
<dbReference type="Gene3D" id="3.20.20.70">
    <property type="entry name" value="Aldolase class I"/>
    <property type="match status" value="1"/>
</dbReference>
<dbReference type="InterPro" id="IPR013785">
    <property type="entry name" value="Aldolase_TIM"/>
</dbReference>
<evidence type="ECO:0000256" key="2">
    <source>
        <dbReference type="ARBA" id="ARBA00022723"/>
    </source>
</evidence>
<feature type="region of interest" description="Disordered" evidence="5">
    <location>
        <begin position="266"/>
        <end position="285"/>
    </location>
</feature>
<dbReference type="SFLD" id="SFLDS00029">
    <property type="entry name" value="Radical_SAM"/>
    <property type="match status" value="1"/>
</dbReference>
<keyword evidence="4" id="KW-0411">Iron-sulfur</keyword>
<keyword evidence="9" id="KW-1185">Reference proteome</keyword>
<protein>
    <submittedName>
        <fullName evidence="8">Radical SAM protein</fullName>
    </submittedName>
</protein>
<dbReference type="AlphaFoldDB" id="A0A941IUL1"/>
<organism evidence="8 9">
    <name type="scientific">Actinospica durhamensis</name>
    <dbReference type="NCBI Taxonomy" id="1508375"/>
    <lineage>
        <taxon>Bacteria</taxon>
        <taxon>Bacillati</taxon>
        <taxon>Actinomycetota</taxon>
        <taxon>Actinomycetes</taxon>
        <taxon>Catenulisporales</taxon>
        <taxon>Actinospicaceae</taxon>
        <taxon>Actinospica</taxon>
    </lineage>
</organism>
<dbReference type="Pfam" id="PF04055">
    <property type="entry name" value="Radical_SAM"/>
    <property type="match status" value="1"/>
</dbReference>
<dbReference type="SUPFAM" id="SSF102114">
    <property type="entry name" value="Radical SAM enzymes"/>
    <property type="match status" value="1"/>
</dbReference>
<proteinExistence type="predicted"/>
<accession>A0A941IUL1</accession>
<evidence type="ECO:0000259" key="7">
    <source>
        <dbReference type="Pfam" id="PF13186"/>
    </source>
</evidence>
<name>A0A941IUL1_9ACTN</name>
<dbReference type="PANTHER" id="PTHR11228">
    <property type="entry name" value="RADICAL SAM DOMAIN PROTEIN"/>
    <property type="match status" value="1"/>
</dbReference>
<evidence type="ECO:0000313" key="9">
    <source>
        <dbReference type="Proteomes" id="UP000675781"/>
    </source>
</evidence>
<evidence type="ECO:0000313" key="8">
    <source>
        <dbReference type="EMBL" id="MBR7839262.1"/>
    </source>
</evidence>
<keyword evidence="3" id="KW-0408">Iron</keyword>
<feature type="domain" description="Radical SAM core" evidence="6">
    <location>
        <begin position="23"/>
        <end position="158"/>
    </location>
</feature>
<dbReference type="RefSeq" id="WP_212533701.1">
    <property type="nucleotide sequence ID" value="NZ_JAGSOG010000407.1"/>
</dbReference>
<dbReference type="GO" id="GO:0003824">
    <property type="term" value="F:catalytic activity"/>
    <property type="evidence" value="ECO:0007669"/>
    <property type="project" value="InterPro"/>
</dbReference>
<dbReference type="Proteomes" id="UP000675781">
    <property type="component" value="Unassembled WGS sequence"/>
</dbReference>
<dbReference type="EMBL" id="JAGSOG010000407">
    <property type="protein sequence ID" value="MBR7839262.1"/>
    <property type="molecule type" value="Genomic_DNA"/>
</dbReference>
<keyword evidence="1" id="KW-0949">S-adenosyl-L-methionine</keyword>
<evidence type="ECO:0000259" key="6">
    <source>
        <dbReference type="Pfam" id="PF04055"/>
    </source>
</evidence>
<dbReference type="GO" id="GO:0051536">
    <property type="term" value="F:iron-sulfur cluster binding"/>
    <property type="evidence" value="ECO:0007669"/>
    <property type="project" value="UniProtKB-KW"/>
</dbReference>
<gene>
    <name evidence="8" type="ORF">KDL01_38735</name>
</gene>
<evidence type="ECO:0000256" key="5">
    <source>
        <dbReference type="SAM" id="MobiDB-lite"/>
    </source>
</evidence>
<feature type="domain" description="4Fe4S-binding SPASM" evidence="7">
    <location>
        <begin position="211"/>
        <end position="267"/>
    </location>
</feature>
<dbReference type="Pfam" id="PF13186">
    <property type="entry name" value="SPASM"/>
    <property type="match status" value="1"/>
</dbReference>
<evidence type="ECO:0000256" key="3">
    <source>
        <dbReference type="ARBA" id="ARBA00023004"/>
    </source>
</evidence>
<dbReference type="PANTHER" id="PTHR11228:SF7">
    <property type="entry name" value="PQQA PEPTIDE CYCLASE"/>
    <property type="match status" value="1"/>
</dbReference>
<dbReference type="CDD" id="cd01335">
    <property type="entry name" value="Radical_SAM"/>
    <property type="match status" value="1"/>
</dbReference>
<dbReference type="InterPro" id="IPR007197">
    <property type="entry name" value="rSAM"/>
</dbReference>
<evidence type="ECO:0000256" key="4">
    <source>
        <dbReference type="ARBA" id="ARBA00023014"/>
    </source>
</evidence>
<dbReference type="InterPro" id="IPR050377">
    <property type="entry name" value="Radical_SAM_PqqE_MftC-like"/>
</dbReference>
<sequence>MTITTDVSPFESDTKGITFLELEITGKCNLHCAHCYAESGPRGDHGTMTVADWKNVIDQAYAHETIASVQFIGGEPTEHPDFAELMTYALGTGLGVEVYSNLVSVTPELWELYSRPNAYLATSYYSDVAETHDAITRRKGSHFATLTNIQEAVRRGIIIRAGVVEQHPGQRAAEAAEQLRGLGVNVNHDRMRAVGRGDQTRSGIGSVNELCGKCAKNNLAIGPNGEVWGCTISRFLPSPGNVKTTPLAAILASAAFDQLRAVIPPRTRGCDPDSDSAPSVCGPDVKRAPATVTLKAAQ</sequence>
<keyword evidence="2" id="KW-0479">Metal-binding</keyword>
<dbReference type="InterPro" id="IPR058240">
    <property type="entry name" value="rSAM_sf"/>
</dbReference>
<reference evidence="8" key="1">
    <citation type="submission" date="2021-04" db="EMBL/GenBank/DDBJ databases">
        <title>Genome based classification of Actinospica acidithermotolerans sp. nov., an actinobacterium isolated from an Indonesian hot spring.</title>
        <authorList>
            <person name="Kusuma A.B."/>
            <person name="Putra K.E."/>
            <person name="Nafisah S."/>
            <person name="Loh J."/>
            <person name="Nouioui I."/>
            <person name="Goodfellow M."/>
        </authorList>
    </citation>
    <scope>NUCLEOTIDE SEQUENCE</scope>
    <source>
        <strain evidence="8">CSCA 57</strain>
    </source>
</reference>
<dbReference type="GO" id="GO:0046872">
    <property type="term" value="F:metal ion binding"/>
    <property type="evidence" value="ECO:0007669"/>
    <property type="project" value="UniProtKB-KW"/>
</dbReference>
<dbReference type="SFLD" id="SFLDG01067">
    <property type="entry name" value="SPASM/twitch_domain_containing"/>
    <property type="match status" value="1"/>
</dbReference>
<evidence type="ECO:0000256" key="1">
    <source>
        <dbReference type="ARBA" id="ARBA00022691"/>
    </source>
</evidence>
<dbReference type="InterPro" id="IPR023885">
    <property type="entry name" value="4Fe4S-binding_SPASM_dom"/>
</dbReference>